<dbReference type="OrthoDB" id="760868at2759"/>
<dbReference type="GO" id="GO:0031267">
    <property type="term" value="F:small GTPase binding"/>
    <property type="evidence" value="ECO:0007669"/>
    <property type="project" value="InterPro"/>
</dbReference>
<proteinExistence type="predicted"/>
<dbReference type="PANTHER" id="PTHR10997:SF18">
    <property type="entry name" value="D-IMPORTIN 7_RANBP7"/>
    <property type="match status" value="1"/>
</dbReference>
<dbReference type="EMBL" id="PKSM01000288">
    <property type="protein sequence ID" value="POV98822.1"/>
    <property type="molecule type" value="Genomic_DNA"/>
</dbReference>
<dbReference type="VEuPathDB" id="FungiDB:PSHT_13843"/>
<dbReference type="InterPro" id="IPR011989">
    <property type="entry name" value="ARM-like"/>
</dbReference>
<dbReference type="GO" id="GO:0005635">
    <property type="term" value="C:nuclear envelope"/>
    <property type="evidence" value="ECO:0007669"/>
    <property type="project" value="TreeGrafter"/>
</dbReference>
<name>A0A2S4UND2_9BASI</name>
<dbReference type="Gene3D" id="1.25.10.10">
    <property type="entry name" value="Leucine-rich Repeat Variant"/>
    <property type="match status" value="1"/>
</dbReference>
<dbReference type="InterPro" id="IPR016024">
    <property type="entry name" value="ARM-type_fold"/>
</dbReference>
<evidence type="ECO:0000313" key="2">
    <source>
        <dbReference type="Proteomes" id="UP000238274"/>
    </source>
</evidence>
<dbReference type="GO" id="GO:0005829">
    <property type="term" value="C:cytosol"/>
    <property type="evidence" value="ECO:0007669"/>
    <property type="project" value="TreeGrafter"/>
</dbReference>
<dbReference type="InterPro" id="IPR001494">
    <property type="entry name" value="Importin-beta_N"/>
</dbReference>
<evidence type="ECO:0000313" key="1">
    <source>
        <dbReference type="EMBL" id="POV98822.1"/>
    </source>
</evidence>
<protein>
    <submittedName>
        <fullName evidence="1">Uncharacterized protein</fullName>
    </submittedName>
</protein>
<dbReference type="SUPFAM" id="SSF48371">
    <property type="entry name" value="ARM repeat"/>
    <property type="match status" value="1"/>
</dbReference>
<dbReference type="PROSITE" id="PS50166">
    <property type="entry name" value="IMPORTIN_B_NT"/>
    <property type="match status" value="1"/>
</dbReference>
<reference evidence="1 2" key="1">
    <citation type="submission" date="2017-12" db="EMBL/GenBank/DDBJ databases">
        <title>Gene loss provides genomic basis for host adaptation in cereal stripe rust fungi.</title>
        <authorList>
            <person name="Xia C."/>
        </authorList>
    </citation>
    <scope>NUCLEOTIDE SEQUENCE [LARGE SCALE GENOMIC DNA]</scope>
    <source>
        <strain evidence="1 2">93TX-2</strain>
    </source>
</reference>
<dbReference type="VEuPathDB" id="FungiDB:PSTT_11994"/>
<sequence>MESLSQLFQDSLSSQPATRTKAEATLNSLQLEFNGFTSTLFQVVASDNQPLPIRQAASIYLKNYLRASYSNNSNKISEQDKAFLKTHILQAIAQVPSSISTLLLPTLAVIISADYPDRWPECLPITINLIRANHFNLIQSGLLSLLEIIRLYRWSGDRDLRSNAINSSFPILLQLTTKLISTSPENYRLQDQGSINDSLEESNSKIGRLLHLILKIYKTSITAELPIYQQQNILPWTQLFIELIRKPLLNSPGFPIDTDDRNRWGWSKAKKWSYFILNRLYSRYGSPTQLPSNMQHYKPFANKFISTFACPILQLYLEQVELNIKNQDWMSKKVICHTIIYFEESIKPKETWTVLKPQISILLPHFIFKLLCITEDEIIEFENSAEDYIRTQFAEFFEDICSNPSTISAGFLLALASGRKKTMFMNLLSFITDVCAKYPAEQTPRDKDGALRSLAHLATVITETKSIRPNIEEFFKSYVFPEFRSEHAFLRARTCEVVRKFEISGAEWSKPELLNTAYQGVTQCLSDPSLPVRVQAALTLPELCEHPQVHEGIAPHIGQIMKGLLALSNEVDLDSLTQATRSLVSKFSDELLPFAADMAQALHQSYMRLMSEIADARRRLGDEDDDSSEEKVLVAMNILKTLQQLVVGLEGNLNVLYQVEAASIPLIKYTLKEEIVEIYDEALELLDSTQFALKMITNEQWELFEIIYDVFKTSGADFIAEMFPSLDNFLSYGAGYISNHPDTLNKMLDIYLSTMSSKTSSCSDRIIACKLADSMLLCLRGHADGAVPMFLEHTMRIIQRGITTIDPITTKALLMHALEVVLNAIYYNPTLAMDVLIKNGWSSEFFSEWFGRLLSFKRTHDKKLSLLAISAILSISTTQGVDNILAQSSGQLVLGALTLFESLPEAIRTRFELEKRYNFDSDDGSDLCSNGSDEDENGENDDEDVIDHHEEIYRGHGGTSRSKTHDGTEELTIPPSSLWSDEILWETPLDRLDAYCEFAAVMKNIETSGHPVLTVITNSLSTEQRESLQKILKQASEGGEQVLKGHIQEAVQASRSWVEEIR</sequence>
<dbReference type="GO" id="GO:0006606">
    <property type="term" value="P:protein import into nucleus"/>
    <property type="evidence" value="ECO:0007669"/>
    <property type="project" value="TreeGrafter"/>
</dbReference>
<organism evidence="1 2">
    <name type="scientific">Puccinia striiformis</name>
    <dbReference type="NCBI Taxonomy" id="27350"/>
    <lineage>
        <taxon>Eukaryota</taxon>
        <taxon>Fungi</taxon>
        <taxon>Dikarya</taxon>
        <taxon>Basidiomycota</taxon>
        <taxon>Pucciniomycotina</taxon>
        <taxon>Pucciniomycetes</taxon>
        <taxon>Pucciniales</taxon>
        <taxon>Pucciniaceae</taxon>
        <taxon>Puccinia</taxon>
    </lineage>
</organism>
<gene>
    <name evidence="1" type="ORF">PSHT_13843</name>
</gene>
<keyword evidence="2" id="KW-1185">Reference proteome</keyword>
<reference evidence="2" key="3">
    <citation type="journal article" date="2018" name="Mol. Plant Microbe Interact.">
        <title>Genome sequence resources for the wheat stripe rust pathogen (Puccinia striiformis f. sp. tritici) and the barley stripe rust pathogen (Puccinia striiformis f. sp. hordei).</title>
        <authorList>
            <person name="Xia C."/>
            <person name="Wang M."/>
            <person name="Yin C."/>
            <person name="Cornejo O.E."/>
            <person name="Hulbert S.H."/>
            <person name="Chen X."/>
        </authorList>
    </citation>
    <scope>NUCLEOTIDE SEQUENCE [LARGE SCALE GENOMIC DNA]</scope>
    <source>
        <strain evidence="2">93TX-2</strain>
    </source>
</reference>
<dbReference type="PANTHER" id="PTHR10997">
    <property type="entry name" value="IMPORTIN-7, 8, 11"/>
    <property type="match status" value="1"/>
</dbReference>
<reference evidence="2" key="2">
    <citation type="journal article" date="2018" name="BMC Genomics">
        <title>Genomic insights into host adaptation between the wheat stripe rust pathogen (Puccinia striiformis f. sp. tritici) and the barley stripe rust pathogen (Puccinia striiformis f. sp. hordei).</title>
        <authorList>
            <person name="Xia C."/>
            <person name="Wang M."/>
            <person name="Yin C."/>
            <person name="Cornejo O.E."/>
            <person name="Hulbert S.H."/>
            <person name="Chen X."/>
        </authorList>
    </citation>
    <scope>NUCLEOTIDE SEQUENCE [LARGE SCALE GENOMIC DNA]</scope>
    <source>
        <strain evidence="2">93TX-2</strain>
    </source>
</reference>
<comment type="caution">
    <text evidence="1">The sequence shown here is derived from an EMBL/GenBank/DDBJ whole genome shotgun (WGS) entry which is preliminary data.</text>
</comment>
<dbReference type="Pfam" id="PF03810">
    <property type="entry name" value="IBN_N"/>
    <property type="match status" value="1"/>
</dbReference>
<dbReference type="SMART" id="SM00913">
    <property type="entry name" value="IBN_N"/>
    <property type="match status" value="1"/>
</dbReference>
<accession>A0A2S4UND2</accession>
<dbReference type="Proteomes" id="UP000238274">
    <property type="component" value="Unassembled WGS sequence"/>
</dbReference>